<accession>A0A9P0P652</accession>
<gene>
    <name evidence="1" type="ORF">ACAOBT_LOCUS10095</name>
</gene>
<dbReference type="Proteomes" id="UP001152888">
    <property type="component" value="Unassembled WGS sequence"/>
</dbReference>
<dbReference type="AlphaFoldDB" id="A0A9P0P652"/>
<organism evidence="1 2">
    <name type="scientific">Acanthoscelides obtectus</name>
    <name type="common">Bean weevil</name>
    <name type="synonym">Bruchus obtectus</name>
    <dbReference type="NCBI Taxonomy" id="200917"/>
    <lineage>
        <taxon>Eukaryota</taxon>
        <taxon>Metazoa</taxon>
        <taxon>Ecdysozoa</taxon>
        <taxon>Arthropoda</taxon>
        <taxon>Hexapoda</taxon>
        <taxon>Insecta</taxon>
        <taxon>Pterygota</taxon>
        <taxon>Neoptera</taxon>
        <taxon>Endopterygota</taxon>
        <taxon>Coleoptera</taxon>
        <taxon>Polyphaga</taxon>
        <taxon>Cucujiformia</taxon>
        <taxon>Chrysomeloidea</taxon>
        <taxon>Chrysomelidae</taxon>
        <taxon>Bruchinae</taxon>
        <taxon>Bruchini</taxon>
        <taxon>Acanthoscelides</taxon>
    </lineage>
</organism>
<proteinExistence type="predicted"/>
<sequence>MPFQCTREHSLVISCRRRTRKGETQNLRIPTSLASLDRVIRSFTFYDGKRVEISIVNILMGMFELQWEAQTFDESV</sequence>
<protein>
    <submittedName>
        <fullName evidence="1">Uncharacterized protein</fullName>
    </submittedName>
</protein>
<keyword evidence="2" id="KW-1185">Reference proteome</keyword>
<evidence type="ECO:0000313" key="1">
    <source>
        <dbReference type="EMBL" id="CAH1972611.1"/>
    </source>
</evidence>
<reference evidence="1" key="1">
    <citation type="submission" date="2022-03" db="EMBL/GenBank/DDBJ databases">
        <authorList>
            <person name="Sayadi A."/>
        </authorList>
    </citation>
    <scope>NUCLEOTIDE SEQUENCE</scope>
</reference>
<name>A0A9P0P652_ACAOB</name>
<dbReference type="EMBL" id="CAKOFQ010006800">
    <property type="protein sequence ID" value="CAH1972611.1"/>
    <property type="molecule type" value="Genomic_DNA"/>
</dbReference>
<comment type="caution">
    <text evidence="1">The sequence shown here is derived from an EMBL/GenBank/DDBJ whole genome shotgun (WGS) entry which is preliminary data.</text>
</comment>
<evidence type="ECO:0000313" key="2">
    <source>
        <dbReference type="Proteomes" id="UP001152888"/>
    </source>
</evidence>